<dbReference type="GeneID" id="73380952"/>
<evidence type="ECO:0000256" key="7">
    <source>
        <dbReference type="SAM" id="MobiDB-lite"/>
    </source>
</evidence>
<keyword evidence="3 6" id="KW-0863">Zinc-finger</keyword>
<dbReference type="PANTHER" id="PTHR46174:SF1">
    <property type="entry name" value="CXXC-TYPE ZINC FINGER PROTEIN 1"/>
    <property type="match status" value="1"/>
</dbReference>
<dbReference type="SUPFAM" id="SSF57903">
    <property type="entry name" value="FYVE/PHD zinc finger"/>
    <property type="match status" value="1"/>
</dbReference>
<dbReference type="PANTHER" id="PTHR46174">
    <property type="entry name" value="CXXC-TYPE ZINC FINGER PROTEIN 1"/>
    <property type="match status" value="1"/>
</dbReference>
<evidence type="ECO:0000256" key="2">
    <source>
        <dbReference type="ARBA" id="ARBA00022723"/>
    </source>
</evidence>
<dbReference type="InterPro" id="IPR037869">
    <property type="entry name" value="Spp1/CFP1"/>
</dbReference>
<comment type="caution">
    <text evidence="9">The sequence shown here is derived from an EMBL/GenBank/DDBJ whole genome shotgun (WGS) entry which is preliminary data.</text>
</comment>
<dbReference type="InterPro" id="IPR019786">
    <property type="entry name" value="Zinc_finger_PHD-type_CS"/>
</dbReference>
<name>A0AAI9WX61_9ASCO</name>
<protein>
    <submittedName>
        <fullName evidence="9">SPP1</fullName>
    </submittedName>
</protein>
<proteinExistence type="predicted"/>
<evidence type="ECO:0000256" key="4">
    <source>
        <dbReference type="ARBA" id="ARBA00022833"/>
    </source>
</evidence>
<dbReference type="Pfam" id="PF00628">
    <property type="entry name" value="PHD"/>
    <property type="match status" value="1"/>
</dbReference>
<accession>A0AAI9WX61</accession>
<dbReference type="GO" id="GO:0048188">
    <property type="term" value="C:Set1C/COMPASS complex"/>
    <property type="evidence" value="ECO:0007669"/>
    <property type="project" value="InterPro"/>
</dbReference>
<keyword evidence="5" id="KW-0539">Nucleus</keyword>
<dbReference type="GO" id="GO:0008270">
    <property type="term" value="F:zinc ion binding"/>
    <property type="evidence" value="ECO:0007669"/>
    <property type="project" value="UniProtKB-KW"/>
</dbReference>
<evidence type="ECO:0000256" key="5">
    <source>
        <dbReference type="ARBA" id="ARBA00023242"/>
    </source>
</evidence>
<comment type="subcellular location">
    <subcellularLocation>
        <location evidence="1">Nucleus</location>
    </subcellularLocation>
</comment>
<reference evidence="9" key="1">
    <citation type="journal article" date="2022" name="DNA Res.">
        <title>Genome analysis of five recently described species of the CUG-Ser clade uncovers Candida theae as a new hybrid lineage with pathogenic potential in the Candida parapsilosis species complex.</title>
        <authorList>
            <person name="Mixao V."/>
            <person name="Del Olmo V."/>
            <person name="Hegedusova E."/>
            <person name="Saus E."/>
            <person name="Pryszcz L."/>
            <person name="Cillingova A."/>
            <person name="Nosek J."/>
            <person name="Gabaldon T."/>
        </authorList>
    </citation>
    <scope>NUCLEOTIDE SEQUENCE</scope>
    <source>
        <strain evidence="9">CBS 10844</strain>
    </source>
</reference>
<dbReference type="SMART" id="SM00249">
    <property type="entry name" value="PHD"/>
    <property type="match status" value="1"/>
</dbReference>
<dbReference type="Gene3D" id="3.30.40.10">
    <property type="entry name" value="Zinc/RING finger domain, C3HC4 (zinc finger)"/>
    <property type="match status" value="1"/>
</dbReference>
<feature type="compositionally biased region" description="Basic and acidic residues" evidence="7">
    <location>
        <begin position="340"/>
        <end position="349"/>
    </location>
</feature>
<dbReference type="GO" id="GO:0045893">
    <property type="term" value="P:positive regulation of DNA-templated transcription"/>
    <property type="evidence" value="ECO:0007669"/>
    <property type="project" value="TreeGrafter"/>
</dbReference>
<dbReference type="EMBL" id="JAHUZD010000118">
    <property type="protein sequence ID" value="KAI3403907.2"/>
    <property type="molecule type" value="Genomic_DNA"/>
</dbReference>
<dbReference type="PROSITE" id="PS01359">
    <property type="entry name" value="ZF_PHD_1"/>
    <property type="match status" value="1"/>
</dbReference>
<dbReference type="RefSeq" id="XP_049179654.1">
    <property type="nucleotide sequence ID" value="XM_049324659.1"/>
</dbReference>
<feature type="region of interest" description="Disordered" evidence="7">
    <location>
        <begin position="340"/>
        <end position="392"/>
    </location>
</feature>
<evidence type="ECO:0000313" key="10">
    <source>
        <dbReference type="Proteomes" id="UP001202479"/>
    </source>
</evidence>
<feature type="compositionally biased region" description="Low complexity" evidence="7">
    <location>
        <begin position="351"/>
        <end position="361"/>
    </location>
</feature>
<feature type="domain" description="PHD-type" evidence="8">
    <location>
        <begin position="73"/>
        <end position="123"/>
    </location>
</feature>
<dbReference type="AlphaFoldDB" id="A0AAI9WX61"/>
<dbReference type="InterPro" id="IPR011011">
    <property type="entry name" value="Znf_FYVE_PHD"/>
</dbReference>
<feature type="compositionally biased region" description="Basic and acidic residues" evidence="7">
    <location>
        <begin position="374"/>
        <end position="387"/>
    </location>
</feature>
<evidence type="ECO:0000256" key="3">
    <source>
        <dbReference type="ARBA" id="ARBA00022771"/>
    </source>
</evidence>
<evidence type="ECO:0000256" key="6">
    <source>
        <dbReference type="PROSITE-ProRule" id="PRU00146"/>
    </source>
</evidence>
<gene>
    <name evidence="9" type="ORF">KGF56_003337</name>
</gene>
<keyword evidence="10" id="KW-1185">Reference proteome</keyword>
<dbReference type="Proteomes" id="UP001202479">
    <property type="component" value="Unassembled WGS sequence"/>
</dbReference>
<keyword evidence="2" id="KW-0479">Metal-binding</keyword>
<keyword evidence="4" id="KW-0862">Zinc</keyword>
<dbReference type="InterPro" id="IPR019787">
    <property type="entry name" value="Znf_PHD-finger"/>
</dbReference>
<dbReference type="PROSITE" id="PS50016">
    <property type="entry name" value="ZF_PHD_2"/>
    <property type="match status" value="1"/>
</dbReference>
<dbReference type="InterPro" id="IPR001965">
    <property type="entry name" value="Znf_PHD"/>
</dbReference>
<evidence type="ECO:0000259" key="8">
    <source>
        <dbReference type="PROSITE" id="PS50016"/>
    </source>
</evidence>
<evidence type="ECO:0000313" key="9">
    <source>
        <dbReference type="EMBL" id="KAI3403907.2"/>
    </source>
</evidence>
<organism evidence="9 10">
    <name type="scientific">Candida oxycetoniae</name>
    <dbReference type="NCBI Taxonomy" id="497107"/>
    <lineage>
        <taxon>Eukaryota</taxon>
        <taxon>Fungi</taxon>
        <taxon>Dikarya</taxon>
        <taxon>Ascomycota</taxon>
        <taxon>Saccharomycotina</taxon>
        <taxon>Pichiomycetes</taxon>
        <taxon>Debaryomycetaceae</taxon>
        <taxon>Candida/Lodderomyces clade</taxon>
        <taxon>Candida</taxon>
    </lineage>
</organism>
<sequence>MIAESRSHEQVYSSVEGAHYNNKRRKGTQARNGLKKKRTISPETEYTDETNEEIAKQFKKFTNAPKYNLNSEELFCICRRVDDGQIMIACDGCEEWFHFKCMDIDAKLANLVAKFYCKFCDWQGHGVTLWKRKCRLNECLMPVANESKYCSRQHGEEYMRRLLLERNHGGSGSGSGSANGSGSGSGDGLSPGVIKSILEFAENDCEKLKKLGSEFPEVEKVKKLKVDSSALETFPKEVQDDIVKINTRAESIHREVLLQESKKQSLLKMKDNIKAICERLSNSIYPETSQELEVKKNLKKTKQKKRIDLCMCDKSENNLLNQIANTENLFDELLMKVRKREQQQQKDDNGDNVNDKVVTVEGGEEEEEEKKKKREDMNSQEESKDADENNNPDWFRGQICIKERKRCQRHNGWWGLFYDEVDKTLDQLNTKEVQMSEAKEAILRNYSIKIYET</sequence>
<evidence type="ECO:0000256" key="1">
    <source>
        <dbReference type="ARBA" id="ARBA00004123"/>
    </source>
</evidence>
<dbReference type="InterPro" id="IPR013083">
    <property type="entry name" value="Znf_RING/FYVE/PHD"/>
</dbReference>